<keyword evidence="7 13" id="KW-0068">Autocatalytic cleavage</keyword>
<dbReference type="HAMAP" id="MF_00015">
    <property type="entry name" value="LexA"/>
    <property type="match status" value="1"/>
</dbReference>
<dbReference type="SUPFAM" id="SSF51306">
    <property type="entry name" value="LexA/Signal peptidase"/>
    <property type="match status" value="1"/>
</dbReference>
<keyword evidence="10 13" id="KW-0804">Transcription</keyword>
<evidence type="ECO:0000256" key="11">
    <source>
        <dbReference type="ARBA" id="ARBA00023204"/>
    </source>
</evidence>
<dbReference type="InterPro" id="IPR006197">
    <property type="entry name" value="Peptidase_S24_LexA"/>
</dbReference>
<evidence type="ECO:0000256" key="12">
    <source>
        <dbReference type="ARBA" id="ARBA00023236"/>
    </source>
</evidence>
<dbReference type="GO" id="GO:0045892">
    <property type="term" value="P:negative regulation of DNA-templated transcription"/>
    <property type="evidence" value="ECO:0007669"/>
    <property type="project" value="UniProtKB-UniRule"/>
</dbReference>
<evidence type="ECO:0000256" key="14">
    <source>
        <dbReference type="RuleBase" id="RU003991"/>
    </source>
</evidence>
<dbReference type="PANTHER" id="PTHR33516">
    <property type="entry name" value="LEXA REPRESSOR"/>
    <property type="match status" value="1"/>
</dbReference>
<dbReference type="FunFam" id="1.10.10.10:FF:000009">
    <property type="entry name" value="LexA repressor"/>
    <property type="match status" value="1"/>
</dbReference>
<comment type="subunit">
    <text evidence="2 13">Homodimer.</text>
</comment>
<evidence type="ECO:0000256" key="3">
    <source>
        <dbReference type="ARBA" id="ARBA00022491"/>
    </source>
</evidence>
<dbReference type="InterPro" id="IPR006199">
    <property type="entry name" value="LexA_DNA-bd_dom"/>
</dbReference>
<gene>
    <name evidence="13 17" type="primary">lexA</name>
    <name evidence="17" type="ORF">H9714_05685</name>
</gene>
<comment type="function">
    <text evidence="13">Represses a number of genes involved in the response to DNA damage (SOS response), including recA and lexA. In the presence of single-stranded DNA, RecA interacts with LexA causing an autocatalytic cleavage which disrupts the DNA-binding part of LexA, leading to derepression of the SOS regulon and eventually DNA repair.</text>
</comment>
<evidence type="ECO:0000313" key="17">
    <source>
        <dbReference type="EMBL" id="HJB57022.1"/>
    </source>
</evidence>
<dbReference type="GO" id="GO:0006508">
    <property type="term" value="P:proteolysis"/>
    <property type="evidence" value="ECO:0007669"/>
    <property type="project" value="InterPro"/>
</dbReference>
<evidence type="ECO:0000256" key="7">
    <source>
        <dbReference type="ARBA" id="ARBA00022813"/>
    </source>
</evidence>
<dbReference type="PRINTS" id="PR00726">
    <property type="entry name" value="LEXASERPTASE"/>
</dbReference>
<dbReference type="InterPro" id="IPR011991">
    <property type="entry name" value="ArsR-like_HTH"/>
</dbReference>
<keyword evidence="6 13" id="KW-0378">Hydrolase</keyword>
<keyword evidence="12 13" id="KW-0742">SOS response</keyword>
<dbReference type="EMBL" id="DWYC01000053">
    <property type="protein sequence ID" value="HJB57022.1"/>
    <property type="molecule type" value="Genomic_DNA"/>
</dbReference>
<evidence type="ECO:0000256" key="13">
    <source>
        <dbReference type="HAMAP-Rule" id="MF_00015"/>
    </source>
</evidence>
<feature type="DNA-binding region" description="H-T-H motif" evidence="13">
    <location>
        <begin position="28"/>
        <end position="48"/>
    </location>
</feature>
<evidence type="ECO:0000256" key="9">
    <source>
        <dbReference type="ARBA" id="ARBA00023125"/>
    </source>
</evidence>
<evidence type="ECO:0000256" key="10">
    <source>
        <dbReference type="ARBA" id="ARBA00023163"/>
    </source>
</evidence>
<feature type="site" description="Cleavage; by autolysis" evidence="13">
    <location>
        <begin position="97"/>
        <end position="98"/>
    </location>
</feature>
<dbReference type="CDD" id="cd00090">
    <property type="entry name" value="HTH_ARSR"/>
    <property type="match status" value="1"/>
</dbReference>
<protein>
    <recommendedName>
        <fullName evidence="13">LexA repressor</fullName>
        <ecNumber evidence="13">3.4.21.88</ecNumber>
    </recommendedName>
</protein>
<dbReference type="CDD" id="cd06529">
    <property type="entry name" value="S24_LexA-like"/>
    <property type="match status" value="1"/>
</dbReference>
<feature type="domain" description="Peptidase S24/S26A/S26B/S26C" evidence="15">
    <location>
        <begin position="90"/>
        <end position="201"/>
    </location>
</feature>
<name>A0A9D2MAY1_9FIRM</name>
<dbReference type="InterPro" id="IPR006200">
    <property type="entry name" value="LexA"/>
</dbReference>
<feature type="active site" description="For autocatalytic cleavage activity" evidence="13">
    <location>
        <position position="168"/>
    </location>
</feature>
<proteinExistence type="inferred from homology"/>
<evidence type="ECO:0000259" key="16">
    <source>
        <dbReference type="Pfam" id="PF01726"/>
    </source>
</evidence>
<dbReference type="Gene3D" id="1.10.10.10">
    <property type="entry name" value="Winged helix-like DNA-binding domain superfamily/Winged helix DNA-binding domain"/>
    <property type="match status" value="1"/>
</dbReference>
<keyword evidence="8 13" id="KW-0805">Transcription regulation</keyword>
<evidence type="ECO:0000256" key="2">
    <source>
        <dbReference type="ARBA" id="ARBA00011738"/>
    </source>
</evidence>
<dbReference type="Gene3D" id="2.10.109.10">
    <property type="entry name" value="Umud Fragment, subunit A"/>
    <property type="match status" value="1"/>
</dbReference>
<keyword evidence="3 13" id="KW-0678">Repressor</keyword>
<keyword evidence="4 13" id="KW-0235">DNA replication</keyword>
<feature type="active site" description="For autocatalytic cleavage activity" evidence="13">
    <location>
        <position position="131"/>
    </location>
</feature>
<dbReference type="SUPFAM" id="SSF46785">
    <property type="entry name" value="Winged helix' DNA-binding domain"/>
    <property type="match status" value="1"/>
</dbReference>
<evidence type="ECO:0000256" key="8">
    <source>
        <dbReference type="ARBA" id="ARBA00023015"/>
    </source>
</evidence>
<evidence type="ECO:0000256" key="6">
    <source>
        <dbReference type="ARBA" id="ARBA00022801"/>
    </source>
</evidence>
<dbReference type="InterPro" id="IPR050077">
    <property type="entry name" value="LexA_repressor"/>
</dbReference>
<comment type="caution">
    <text evidence="17">The sequence shown here is derived from an EMBL/GenBank/DDBJ whole genome shotgun (WGS) entry which is preliminary data.</text>
</comment>
<organism evidence="17 18">
    <name type="scientific">Candidatus Flavonifractor intestinipullorum</name>
    <dbReference type="NCBI Taxonomy" id="2838587"/>
    <lineage>
        <taxon>Bacteria</taxon>
        <taxon>Bacillati</taxon>
        <taxon>Bacillota</taxon>
        <taxon>Clostridia</taxon>
        <taxon>Eubacteriales</taxon>
        <taxon>Oscillospiraceae</taxon>
        <taxon>Flavonifractor</taxon>
    </lineage>
</organism>
<keyword evidence="5 13" id="KW-0227">DNA damage</keyword>
<reference evidence="17" key="2">
    <citation type="submission" date="2021-04" db="EMBL/GenBank/DDBJ databases">
        <authorList>
            <person name="Gilroy R."/>
        </authorList>
    </citation>
    <scope>NUCLEOTIDE SEQUENCE</scope>
    <source>
        <strain evidence="17">CHK189-11263</strain>
    </source>
</reference>
<dbReference type="NCBIfam" id="TIGR00498">
    <property type="entry name" value="lexA"/>
    <property type="match status" value="1"/>
</dbReference>
<dbReference type="PANTHER" id="PTHR33516:SF2">
    <property type="entry name" value="LEXA REPRESSOR-RELATED"/>
    <property type="match status" value="1"/>
</dbReference>
<keyword evidence="9 13" id="KW-0238">DNA-binding</keyword>
<dbReference type="GO" id="GO:0003677">
    <property type="term" value="F:DNA binding"/>
    <property type="evidence" value="ECO:0007669"/>
    <property type="project" value="UniProtKB-UniRule"/>
</dbReference>
<dbReference type="GO" id="GO:0006281">
    <property type="term" value="P:DNA repair"/>
    <property type="evidence" value="ECO:0007669"/>
    <property type="project" value="UniProtKB-UniRule"/>
</dbReference>
<dbReference type="InterPro" id="IPR036286">
    <property type="entry name" value="LexA/Signal_pep-like_sf"/>
</dbReference>
<dbReference type="InterPro" id="IPR036388">
    <property type="entry name" value="WH-like_DNA-bd_sf"/>
</dbReference>
<dbReference type="GO" id="GO:0009432">
    <property type="term" value="P:SOS response"/>
    <property type="evidence" value="ECO:0007669"/>
    <property type="project" value="UniProtKB-UniRule"/>
</dbReference>
<comment type="similarity">
    <text evidence="1 13 14">Belongs to the peptidase S24 family.</text>
</comment>
<dbReference type="Pfam" id="PF01726">
    <property type="entry name" value="LexA_DNA_bind"/>
    <property type="match status" value="1"/>
</dbReference>
<dbReference type="AlphaFoldDB" id="A0A9D2MAY1"/>
<feature type="domain" description="LexA repressor DNA-binding" evidence="16">
    <location>
        <begin position="1"/>
        <end position="65"/>
    </location>
</feature>
<accession>A0A9D2MAY1</accession>
<comment type="catalytic activity">
    <reaction evidence="13">
        <text>Hydrolysis of Ala-|-Gly bond in repressor LexA.</text>
        <dbReference type="EC" id="3.4.21.88"/>
    </reaction>
</comment>
<evidence type="ECO:0000313" key="18">
    <source>
        <dbReference type="Proteomes" id="UP000824208"/>
    </source>
</evidence>
<dbReference type="InterPro" id="IPR036390">
    <property type="entry name" value="WH_DNA-bd_sf"/>
</dbReference>
<evidence type="ECO:0000259" key="15">
    <source>
        <dbReference type="Pfam" id="PF00717"/>
    </source>
</evidence>
<dbReference type="Pfam" id="PF00717">
    <property type="entry name" value="Peptidase_S24"/>
    <property type="match status" value="1"/>
</dbReference>
<dbReference type="Proteomes" id="UP000824208">
    <property type="component" value="Unassembled WGS sequence"/>
</dbReference>
<dbReference type="InterPro" id="IPR015927">
    <property type="entry name" value="Peptidase_S24_S26A/B/C"/>
</dbReference>
<dbReference type="InterPro" id="IPR039418">
    <property type="entry name" value="LexA-like"/>
</dbReference>
<keyword evidence="11 13" id="KW-0234">DNA repair</keyword>
<evidence type="ECO:0000256" key="5">
    <source>
        <dbReference type="ARBA" id="ARBA00022763"/>
    </source>
</evidence>
<dbReference type="EC" id="3.4.21.88" evidence="13"/>
<evidence type="ECO:0000256" key="1">
    <source>
        <dbReference type="ARBA" id="ARBA00007484"/>
    </source>
</evidence>
<dbReference type="GO" id="GO:0006260">
    <property type="term" value="P:DNA replication"/>
    <property type="evidence" value="ECO:0007669"/>
    <property type="project" value="UniProtKB-UniRule"/>
</dbReference>
<dbReference type="GO" id="GO:0004252">
    <property type="term" value="F:serine-type endopeptidase activity"/>
    <property type="evidence" value="ECO:0007669"/>
    <property type="project" value="UniProtKB-UniRule"/>
</dbReference>
<reference evidence="17" key="1">
    <citation type="journal article" date="2021" name="PeerJ">
        <title>Extensive microbial diversity within the chicken gut microbiome revealed by metagenomics and culture.</title>
        <authorList>
            <person name="Gilroy R."/>
            <person name="Ravi A."/>
            <person name="Getino M."/>
            <person name="Pursley I."/>
            <person name="Horton D.L."/>
            <person name="Alikhan N.F."/>
            <person name="Baker D."/>
            <person name="Gharbi K."/>
            <person name="Hall N."/>
            <person name="Watson M."/>
            <person name="Adriaenssens E.M."/>
            <person name="Foster-Nyarko E."/>
            <person name="Jarju S."/>
            <person name="Secka A."/>
            <person name="Antonio M."/>
            <person name="Oren A."/>
            <person name="Chaudhuri R.R."/>
            <person name="La Ragione R."/>
            <person name="Hildebrand F."/>
            <person name="Pallen M.J."/>
        </authorList>
    </citation>
    <scope>NUCLEOTIDE SEQUENCE</scope>
    <source>
        <strain evidence="17">CHK189-11263</strain>
    </source>
</reference>
<evidence type="ECO:0000256" key="4">
    <source>
        <dbReference type="ARBA" id="ARBA00022705"/>
    </source>
</evidence>
<sequence>MGKLTARQQNIYDFILTFTQEHGYPPSVREIGAAVGLKSPSTVHFHLKGLEEAGMIAKAEGKTRAITVVPQNAGGAAPSRAPEPPADRVPVVGNVAAGTPILAEEHVEEYLPFDTGGRPGEYFALRVRGESMLGAGILPGDLVVVHQQQACCNGEIVVALFEDEATVKTLRRKEGHTWLMPENPEYPPIDGTYAQILGKVVAVIRRY</sequence>
<dbReference type="FunFam" id="2.10.109.10:FF:000001">
    <property type="entry name" value="LexA repressor"/>
    <property type="match status" value="1"/>
</dbReference>